<protein>
    <submittedName>
        <fullName evidence="2">Uncharacterized protein</fullName>
    </submittedName>
</protein>
<evidence type="ECO:0000256" key="1">
    <source>
        <dbReference type="SAM" id="Phobius"/>
    </source>
</evidence>
<accession>A0A1I7A2X0</accession>
<proteinExistence type="predicted"/>
<evidence type="ECO:0000313" key="3">
    <source>
        <dbReference type="Proteomes" id="UP000323733"/>
    </source>
</evidence>
<dbReference type="EMBL" id="FPAO01000007">
    <property type="protein sequence ID" value="SFT69252.1"/>
    <property type="molecule type" value="Genomic_DNA"/>
</dbReference>
<reference evidence="2 3" key="1">
    <citation type="submission" date="2016-10" db="EMBL/GenBank/DDBJ databases">
        <authorList>
            <person name="Varghese N."/>
            <person name="Submissions S."/>
        </authorList>
    </citation>
    <scope>NUCLEOTIDE SEQUENCE [LARGE SCALE GENOMIC DNA]</scope>
    <source>
        <strain evidence="2 3">DSM 11855</strain>
    </source>
</reference>
<organism evidence="2 3">
    <name type="scientific">Methanosarcina thermophila</name>
    <dbReference type="NCBI Taxonomy" id="2210"/>
    <lineage>
        <taxon>Archaea</taxon>
        <taxon>Methanobacteriati</taxon>
        <taxon>Methanobacteriota</taxon>
        <taxon>Stenosarchaea group</taxon>
        <taxon>Methanomicrobia</taxon>
        <taxon>Methanosarcinales</taxon>
        <taxon>Methanosarcinaceae</taxon>
        <taxon>Methanosarcina</taxon>
    </lineage>
</organism>
<dbReference type="GeneID" id="58788051"/>
<keyword evidence="3" id="KW-1185">Reference proteome</keyword>
<keyword evidence="1" id="KW-0812">Transmembrane</keyword>
<gene>
    <name evidence="2" type="ORF">SAMN02910340_01822</name>
</gene>
<dbReference type="Proteomes" id="UP000323733">
    <property type="component" value="Unassembled WGS sequence"/>
</dbReference>
<evidence type="ECO:0000313" key="2">
    <source>
        <dbReference type="EMBL" id="SFT69252.1"/>
    </source>
</evidence>
<keyword evidence="1" id="KW-1133">Transmembrane helix</keyword>
<feature type="transmembrane region" description="Helical" evidence="1">
    <location>
        <begin position="36"/>
        <end position="54"/>
    </location>
</feature>
<dbReference type="RefSeq" id="WP_181952237.1">
    <property type="nucleotide sequence ID" value="NZ_FPAO01000007.1"/>
</dbReference>
<dbReference type="AlphaFoldDB" id="A0A1I7A2X0"/>
<name>A0A1I7A2X0_METTE</name>
<sequence>MKMEKPFFCLVEMLVSFLDFIGSFEDIIRSIEKTIFFGFLSPFLEALYVAFVMFDPVVN</sequence>
<keyword evidence="1" id="KW-0472">Membrane</keyword>